<dbReference type="PANTHER" id="PTHR15921">
    <property type="entry name" value="PRE-MRNA CLEAVAGE COMPLEX II"/>
    <property type="match status" value="1"/>
</dbReference>
<sequence>MSNEIGQKPPPSILVGRFKALLKQREDDPRLRNSQPSTEEIVQIYELLLSELTCNVKPIITDLTIIAEQHREHAKGIAYAICARIIEVFIFPFCKTPHHCSY</sequence>
<reference evidence="3 4" key="2">
    <citation type="journal article" date="2017" name="Front. Plant Sci.">
        <title>Gene Classification and Mining of Molecular Markers Useful in Red Clover (Trifolium pratense) Breeding.</title>
        <authorList>
            <person name="Istvanek J."/>
            <person name="Dluhosova J."/>
            <person name="Dluhos P."/>
            <person name="Patkova L."/>
            <person name="Nedelnik J."/>
            <person name="Repkova J."/>
        </authorList>
    </citation>
    <scope>NUCLEOTIDE SEQUENCE [LARGE SCALE GENOMIC DNA]</scope>
    <source>
        <strain evidence="4">cv. Tatra</strain>
        <tissue evidence="3">Young leaves</tissue>
    </source>
</reference>
<dbReference type="GO" id="GO:0000993">
    <property type="term" value="F:RNA polymerase II complex binding"/>
    <property type="evidence" value="ECO:0007669"/>
    <property type="project" value="InterPro"/>
</dbReference>
<dbReference type="GO" id="GO:0005849">
    <property type="term" value="C:mRNA cleavage factor complex"/>
    <property type="evidence" value="ECO:0007669"/>
    <property type="project" value="TreeGrafter"/>
</dbReference>
<name>A0A2K3KTE2_TRIPR</name>
<accession>A0A2K3KTE2</accession>
<dbReference type="GO" id="GO:0003729">
    <property type="term" value="F:mRNA binding"/>
    <property type="evidence" value="ECO:0007669"/>
    <property type="project" value="InterPro"/>
</dbReference>
<dbReference type="InterPro" id="IPR045154">
    <property type="entry name" value="PCF11-like"/>
</dbReference>
<dbReference type="SUPFAM" id="SSF48464">
    <property type="entry name" value="ENTH/VHS domain"/>
    <property type="match status" value="1"/>
</dbReference>
<dbReference type="Proteomes" id="UP000236291">
    <property type="component" value="Unassembled WGS sequence"/>
</dbReference>
<dbReference type="InterPro" id="IPR008942">
    <property type="entry name" value="ENTH_VHS"/>
</dbReference>
<dbReference type="ExpressionAtlas" id="A0A2K3KTE2">
    <property type="expression patterns" value="baseline"/>
</dbReference>
<protein>
    <submittedName>
        <fullName evidence="3">Polyadenylation and cleavage factor 11-like protein</fullName>
    </submittedName>
</protein>
<reference evidence="3 4" key="1">
    <citation type="journal article" date="2014" name="Am. J. Bot.">
        <title>Genome assembly and annotation for red clover (Trifolium pratense; Fabaceae).</title>
        <authorList>
            <person name="Istvanek J."/>
            <person name="Jaros M."/>
            <person name="Krenek A."/>
            <person name="Repkova J."/>
        </authorList>
    </citation>
    <scope>NUCLEOTIDE SEQUENCE [LARGE SCALE GENOMIC DNA]</scope>
    <source>
        <strain evidence="4">cv. Tatra</strain>
        <tissue evidence="3">Young leaves</tissue>
    </source>
</reference>
<dbReference type="EMBL" id="ASHM01109050">
    <property type="protein sequence ID" value="PNX69550.1"/>
    <property type="molecule type" value="Genomic_DNA"/>
</dbReference>
<gene>
    <name evidence="3" type="ORF">L195_g056777</name>
</gene>
<evidence type="ECO:0000259" key="2">
    <source>
        <dbReference type="PROSITE" id="PS51391"/>
    </source>
</evidence>
<feature type="domain" description="CID" evidence="2">
    <location>
        <begin position="37"/>
        <end position="102"/>
    </location>
</feature>
<dbReference type="GO" id="GO:0031124">
    <property type="term" value="P:mRNA 3'-end processing"/>
    <property type="evidence" value="ECO:0007669"/>
    <property type="project" value="InterPro"/>
</dbReference>
<proteinExistence type="predicted"/>
<dbReference type="GO" id="GO:0006369">
    <property type="term" value="P:termination of RNA polymerase II transcription"/>
    <property type="evidence" value="ECO:0007669"/>
    <property type="project" value="InterPro"/>
</dbReference>
<evidence type="ECO:0000313" key="4">
    <source>
        <dbReference type="Proteomes" id="UP000236291"/>
    </source>
</evidence>
<dbReference type="PANTHER" id="PTHR15921:SF12">
    <property type="entry name" value="POLYADENYLATION AND CLEAVAGE FACTOR HOMOLOG 4"/>
    <property type="match status" value="1"/>
</dbReference>
<dbReference type="GO" id="GO:0005737">
    <property type="term" value="C:cytoplasm"/>
    <property type="evidence" value="ECO:0007669"/>
    <property type="project" value="TreeGrafter"/>
</dbReference>
<evidence type="ECO:0000313" key="3">
    <source>
        <dbReference type="EMBL" id="PNX69550.1"/>
    </source>
</evidence>
<comment type="caution">
    <text evidence="3">The sequence shown here is derived from an EMBL/GenBank/DDBJ whole genome shotgun (WGS) entry which is preliminary data.</text>
</comment>
<dbReference type="Gene3D" id="1.25.40.90">
    <property type="match status" value="1"/>
</dbReference>
<dbReference type="InterPro" id="IPR006569">
    <property type="entry name" value="CID_dom"/>
</dbReference>
<keyword evidence="1" id="KW-0507">mRNA processing</keyword>
<dbReference type="STRING" id="57577.A0A2K3KTE2"/>
<dbReference type="PROSITE" id="PS51391">
    <property type="entry name" value="CID"/>
    <property type="match status" value="1"/>
</dbReference>
<organism evidence="3 4">
    <name type="scientific">Trifolium pratense</name>
    <name type="common">Red clover</name>
    <dbReference type="NCBI Taxonomy" id="57577"/>
    <lineage>
        <taxon>Eukaryota</taxon>
        <taxon>Viridiplantae</taxon>
        <taxon>Streptophyta</taxon>
        <taxon>Embryophyta</taxon>
        <taxon>Tracheophyta</taxon>
        <taxon>Spermatophyta</taxon>
        <taxon>Magnoliopsida</taxon>
        <taxon>eudicotyledons</taxon>
        <taxon>Gunneridae</taxon>
        <taxon>Pentapetalae</taxon>
        <taxon>rosids</taxon>
        <taxon>fabids</taxon>
        <taxon>Fabales</taxon>
        <taxon>Fabaceae</taxon>
        <taxon>Papilionoideae</taxon>
        <taxon>50 kb inversion clade</taxon>
        <taxon>NPAAA clade</taxon>
        <taxon>Hologalegina</taxon>
        <taxon>IRL clade</taxon>
        <taxon>Trifolieae</taxon>
        <taxon>Trifolium</taxon>
    </lineage>
</organism>
<dbReference type="AlphaFoldDB" id="A0A2K3KTE2"/>
<evidence type="ECO:0000256" key="1">
    <source>
        <dbReference type="ARBA" id="ARBA00022664"/>
    </source>
</evidence>